<comment type="caution">
    <text evidence="1">The sequence shown here is derived from an EMBL/GenBank/DDBJ whole genome shotgun (WGS) entry which is preliminary data.</text>
</comment>
<keyword evidence="2" id="KW-1185">Reference proteome</keyword>
<evidence type="ECO:0000313" key="1">
    <source>
        <dbReference type="EMBL" id="KAK3937000.1"/>
    </source>
</evidence>
<protein>
    <submittedName>
        <fullName evidence="1">Uncharacterized protein</fullName>
    </submittedName>
</protein>
<reference evidence="2" key="1">
    <citation type="journal article" date="2023" name="Mol. Phylogenet. Evol.">
        <title>Genome-scale phylogeny and comparative genomics of the fungal order Sordariales.</title>
        <authorList>
            <person name="Hensen N."/>
            <person name="Bonometti L."/>
            <person name="Westerberg I."/>
            <person name="Brannstrom I.O."/>
            <person name="Guillou S."/>
            <person name="Cros-Aarteil S."/>
            <person name="Calhoun S."/>
            <person name="Haridas S."/>
            <person name="Kuo A."/>
            <person name="Mondo S."/>
            <person name="Pangilinan J."/>
            <person name="Riley R."/>
            <person name="LaButti K."/>
            <person name="Andreopoulos B."/>
            <person name="Lipzen A."/>
            <person name="Chen C."/>
            <person name="Yan M."/>
            <person name="Daum C."/>
            <person name="Ng V."/>
            <person name="Clum A."/>
            <person name="Steindorff A."/>
            <person name="Ohm R.A."/>
            <person name="Martin F."/>
            <person name="Silar P."/>
            <person name="Natvig D.O."/>
            <person name="Lalanne C."/>
            <person name="Gautier V."/>
            <person name="Ament-Velasquez S.L."/>
            <person name="Kruys A."/>
            <person name="Hutchinson M.I."/>
            <person name="Powell A.J."/>
            <person name="Barry K."/>
            <person name="Miller A.N."/>
            <person name="Grigoriev I.V."/>
            <person name="Debuchy R."/>
            <person name="Gladieux P."/>
            <person name="Hiltunen Thoren M."/>
            <person name="Johannesson H."/>
        </authorList>
    </citation>
    <scope>NUCLEOTIDE SEQUENCE [LARGE SCALE GENOMIC DNA]</scope>
    <source>
        <strain evidence="2">CBS 340.73</strain>
    </source>
</reference>
<proteinExistence type="predicted"/>
<organism evidence="1 2">
    <name type="scientific">Diplogelasinospora grovesii</name>
    <dbReference type="NCBI Taxonomy" id="303347"/>
    <lineage>
        <taxon>Eukaryota</taxon>
        <taxon>Fungi</taxon>
        <taxon>Dikarya</taxon>
        <taxon>Ascomycota</taxon>
        <taxon>Pezizomycotina</taxon>
        <taxon>Sordariomycetes</taxon>
        <taxon>Sordariomycetidae</taxon>
        <taxon>Sordariales</taxon>
        <taxon>Diplogelasinosporaceae</taxon>
        <taxon>Diplogelasinospora</taxon>
    </lineage>
</organism>
<dbReference type="EMBL" id="MU853866">
    <property type="protein sequence ID" value="KAK3937000.1"/>
    <property type="molecule type" value="Genomic_DNA"/>
</dbReference>
<sequence>MGGVQCRDISGGLFPLGASGAYSVYGSDILVFGPNVGAATAEPAADLQRTGIERPSRHGPSIDAVQWGRASVSKVLAQQGQRNKEGNEVDPKMTWPFRRSAGTGRAILASAALTARQTRTGEGDGGGTAADLGNFQRSHGSCGIKVKALNPSRYDILPVLPFPADSSTSRQLRDWQRYEGPVSRYLVSPERDAWRRFTIEHVPLRPSGLAERMRSWRLGPAPCARSVVKSEFPRTPIYFARPPVPGVKKTASLHTKFV</sequence>
<accession>A0AAN6N0M2</accession>
<dbReference type="Proteomes" id="UP001303473">
    <property type="component" value="Unassembled WGS sequence"/>
</dbReference>
<evidence type="ECO:0000313" key="2">
    <source>
        <dbReference type="Proteomes" id="UP001303473"/>
    </source>
</evidence>
<name>A0AAN6N0M2_9PEZI</name>
<dbReference type="AlphaFoldDB" id="A0AAN6N0M2"/>
<gene>
    <name evidence="1" type="ORF">QBC46DRAFT_345031</name>
</gene>